<accession>A0A7M1NV73</accession>
<dbReference type="Proteomes" id="UP000595009">
    <property type="component" value="Chromosome"/>
</dbReference>
<dbReference type="InterPro" id="IPR024459">
    <property type="entry name" value="Acb1-like_N"/>
</dbReference>
<dbReference type="NCBIfam" id="TIGR01555">
    <property type="entry name" value="phge_rel_HI1409"/>
    <property type="match status" value="1"/>
</dbReference>
<protein>
    <submittedName>
        <fullName evidence="3">DUF1073 domain-containing protein</fullName>
    </submittedName>
</protein>
<dbReference type="Pfam" id="PF06381">
    <property type="entry name" value="Phage_portal_3"/>
    <property type="match status" value="1"/>
</dbReference>
<dbReference type="InterPro" id="IPR006445">
    <property type="entry name" value="Phage-assoc_HI1409"/>
</dbReference>
<name>A0A7M1NV73_HAEPA</name>
<feature type="compositionally biased region" description="Acidic residues" evidence="1">
    <location>
        <begin position="422"/>
        <end position="437"/>
    </location>
</feature>
<dbReference type="EMBL" id="CP063120">
    <property type="protein sequence ID" value="QOR16866.1"/>
    <property type="molecule type" value="Genomic_DNA"/>
</dbReference>
<evidence type="ECO:0000259" key="2">
    <source>
        <dbReference type="Pfam" id="PF06381"/>
    </source>
</evidence>
<feature type="domain" description="Anti-CBASS protein Acb1-like N-terminal" evidence="2">
    <location>
        <begin position="35"/>
        <end position="376"/>
    </location>
</feature>
<dbReference type="AlphaFoldDB" id="A0A7M1NV73"/>
<evidence type="ECO:0000313" key="4">
    <source>
        <dbReference type="Proteomes" id="UP000595009"/>
    </source>
</evidence>
<dbReference type="RefSeq" id="WP_197543295.1">
    <property type="nucleotide sequence ID" value="NZ_CP063120.1"/>
</dbReference>
<proteinExistence type="predicted"/>
<reference evidence="3 4" key="1">
    <citation type="submission" date="2020-10" db="EMBL/GenBank/DDBJ databases">
        <title>Genomic diversity and antimicrobial resistance of Haemophilus colonising the airways of young children with cystic fibrosis.</title>
        <authorList>
            <person name="Watts S.C."/>
            <person name="Judd L.M."/>
            <person name="Carzino R."/>
            <person name="Ranganathan S."/>
            <person name="Holt K.E."/>
        </authorList>
    </citation>
    <scope>NUCLEOTIDE SEQUENCE [LARGE SCALE GENOMIC DNA]</scope>
    <source>
        <strain evidence="3 4">M1C137_2</strain>
    </source>
</reference>
<sequence length="443" mass="49718">MKFFDGIASLALKLGLKQEQAKYTANSMLTEKRDELEALWRENWIANKICIKRPEDMTRAWRDVFSNGLDSEQLDAFTKYERRIKLRETLTKALQWSSLYGSVGLLVVTDATNLNAPLRPTEKLKRLIILPKWKISTTGERETNITDANFGKYKAYSISGDDKPLIVHHSRLLIMNANDAPLSDSSIWGISDLEKIIDALKRFDIASANVGDLIFESKIDIFKIDGLSDKIASGFENEVANVIGAVQAIKSSTNSLLLDKDNEYDRKELSFGGLKDLITEFRNAVAGAADMPVTILFGQSVSGLASGDEDIQNYHESIHRLQESRLRPVLEVIDSLICGELFGGQPEDWWFEFLPLTVVKQEQQINMLNTFATATNTLIQNGIVTEQQVANELRESGLFANISADDIEDMNNADELARDFEEPKDESEEVQNAENEQENGTLV</sequence>
<evidence type="ECO:0000256" key="1">
    <source>
        <dbReference type="SAM" id="MobiDB-lite"/>
    </source>
</evidence>
<evidence type="ECO:0000313" key="3">
    <source>
        <dbReference type="EMBL" id="QOR16866.1"/>
    </source>
</evidence>
<feature type="region of interest" description="Disordered" evidence="1">
    <location>
        <begin position="410"/>
        <end position="443"/>
    </location>
</feature>
<gene>
    <name evidence="3" type="ORF">INP94_08305</name>
</gene>
<organism evidence="3 4">
    <name type="scientific">Haemophilus parainfluenzae</name>
    <dbReference type="NCBI Taxonomy" id="729"/>
    <lineage>
        <taxon>Bacteria</taxon>
        <taxon>Pseudomonadati</taxon>
        <taxon>Pseudomonadota</taxon>
        <taxon>Gammaproteobacteria</taxon>
        <taxon>Pasteurellales</taxon>
        <taxon>Pasteurellaceae</taxon>
        <taxon>Haemophilus</taxon>
    </lineage>
</organism>